<feature type="region of interest" description="Disordered" evidence="3">
    <location>
        <begin position="702"/>
        <end position="745"/>
    </location>
</feature>
<keyword evidence="1" id="KW-0479">Metal-binding</keyword>
<dbReference type="GO" id="GO:0008270">
    <property type="term" value="F:zinc ion binding"/>
    <property type="evidence" value="ECO:0007669"/>
    <property type="project" value="InterPro"/>
</dbReference>
<feature type="compositionally biased region" description="Polar residues" evidence="3">
    <location>
        <begin position="712"/>
        <end position="721"/>
    </location>
</feature>
<dbReference type="Proteomes" id="UP000001072">
    <property type="component" value="Unassembled WGS sequence"/>
</dbReference>
<evidence type="ECO:0000256" key="1">
    <source>
        <dbReference type="ARBA" id="ARBA00022723"/>
    </source>
</evidence>
<dbReference type="SMART" id="SM00906">
    <property type="entry name" value="Fungal_trans"/>
    <property type="match status" value="1"/>
</dbReference>
<keyword evidence="2" id="KW-0539">Nucleus</keyword>
<dbReference type="PANTHER" id="PTHR46910">
    <property type="entry name" value="TRANSCRIPTION FACTOR PDR1"/>
    <property type="match status" value="1"/>
</dbReference>
<dbReference type="GO" id="GO:0000981">
    <property type="term" value="F:DNA-binding transcription factor activity, RNA polymerase II-specific"/>
    <property type="evidence" value="ECO:0007669"/>
    <property type="project" value="InterPro"/>
</dbReference>
<dbReference type="SMART" id="SM00066">
    <property type="entry name" value="GAL4"/>
    <property type="match status" value="1"/>
</dbReference>
<feature type="domain" description="Zn(2)-C6 fungal-type" evidence="4">
    <location>
        <begin position="63"/>
        <end position="94"/>
    </location>
</feature>
<accession>F4RX56</accession>
<dbReference type="Pfam" id="PF04082">
    <property type="entry name" value="Fungal_trans"/>
    <property type="match status" value="1"/>
</dbReference>
<organism evidence="6">
    <name type="scientific">Melampsora larici-populina (strain 98AG31 / pathotype 3-4-7)</name>
    <name type="common">Poplar leaf rust fungus</name>
    <dbReference type="NCBI Taxonomy" id="747676"/>
    <lineage>
        <taxon>Eukaryota</taxon>
        <taxon>Fungi</taxon>
        <taxon>Dikarya</taxon>
        <taxon>Basidiomycota</taxon>
        <taxon>Pucciniomycotina</taxon>
        <taxon>Pucciniomycetes</taxon>
        <taxon>Pucciniales</taxon>
        <taxon>Melampsoraceae</taxon>
        <taxon>Melampsora</taxon>
    </lineage>
</organism>
<gene>
    <name evidence="5" type="ORF">MELLADRAFT_90507</name>
</gene>
<dbReference type="AlphaFoldDB" id="F4RX56"/>
<dbReference type="InterPro" id="IPR001138">
    <property type="entry name" value="Zn2Cys6_DnaBD"/>
</dbReference>
<dbReference type="SUPFAM" id="SSF57701">
    <property type="entry name" value="Zn2/Cys6 DNA-binding domain"/>
    <property type="match status" value="1"/>
</dbReference>
<dbReference type="PROSITE" id="PS50048">
    <property type="entry name" value="ZN2_CY6_FUNGAL_2"/>
    <property type="match status" value="1"/>
</dbReference>
<dbReference type="InterPro" id="IPR036864">
    <property type="entry name" value="Zn2-C6_fun-type_DNA-bd_sf"/>
</dbReference>
<dbReference type="CDD" id="cd12148">
    <property type="entry name" value="fungal_TF_MHR"/>
    <property type="match status" value="1"/>
</dbReference>
<keyword evidence="6" id="KW-1185">Reference proteome</keyword>
<sequence>MYVTEPNPRSELRTPPNDILIMDNNRLDLASSNHSTLADWTPCADMDPEGKEIKRVRHRVPRACDGCKKMKTKCIVLHSIPCETCRHASRPCTFEAIGVKRERPPTKREVYRMNTRIRSLEKVLKALVPNIDLNSLTLTHEHLQPTLDSSKLASSSHAPVKRVLDSTTPQTESNALCDLDKVFQSIAQLRITPTDYLEDYKSGDVPVRSAPGRWEKPDGSGEPDLAYYMANGNRSIVERTIELHHYRSVPNEYYYPPPDLAESLIDLYFEKVHPYEYILHKGEFMRVYNTGLVQTDHAFRALCYAIFAAASRFSSDFRVAPPLDDMKVDRQAAGAVYAAASNSLLTPYTLPSTLFDLQAMAVLSYFLIGTSSPMTAWFSTGVFLRRAQDVGAHLAGTPRWETSIMKDQLRKRAFWFLQFREIQLSTSLGRATMMNHSPVTVANPLIVDDERLSRFCEEYAGQAPQSVQEISQNNQILYLTTRANKANLAFYHLHYQFSRSLHTLLALKIIPGSKACDWDRSFVQEIAQSVDMYVHREIPHDAKWDPETSDEVDLVTTSRFECLLAYLKIVVHRHLIATHPQQELKACLVASKMMINVIDHLNSRGFLELSATWTPYVITPAALTFIFAVSTRHEFMTASDRVESYADAYRCVNILAALAPTTFQAEKLHASLEHLLKCCDEETLNPGSTLWSSAIQQAAGETSSLSPCSSSGTGIAQTSCAMNEPPPMSSTAPPPMSSTAPELPSLSADGSGAVYVPDTLPVTLEFLNFAAPQLDASLFQFPGAGFNVPAPWEAPQWTPRFGSSPSLPTLGYNDFVPQSFVGPNSIDGEHKALDTLPLPTWAGGTI</sequence>
<reference evidence="6" key="1">
    <citation type="journal article" date="2011" name="Proc. Natl. Acad. Sci. U.S.A.">
        <title>Obligate biotrophy features unraveled by the genomic analysis of rust fungi.</title>
        <authorList>
            <person name="Duplessis S."/>
            <person name="Cuomo C.A."/>
            <person name="Lin Y.-C."/>
            <person name="Aerts A."/>
            <person name="Tisserant E."/>
            <person name="Veneault-Fourrey C."/>
            <person name="Joly D.L."/>
            <person name="Hacquard S."/>
            <person name="Amselem J."/>
            <person name="Cantarel B.L."/>
            <person name="Chiu R."/>
            <person name="Coutinho P.M."/>
            <person name="Feau N."/>
            <person name="Field M."/>
            <person name="Frey P."/>
            <person name="Gelhaye E."/>
            <person name="Goldberg J."/>
            <person name="Grabherr M.G."/>
            <person name="Kodira C.D."/>
            <person name="Kohler A."/>
            <person name="Kuees U."/>
            <person name="Lindquist E.A."/>
            <person name="Lucas S.M."/>
            <person name="Mago R."/>
            <person name="Mauceli E."/>
            <person name="Morin E."/>
            <person name="Murat C."/>
            <person name="Pangilinan J.L."/>
            <person name="Park R."/>
            <person name="Pearson M."/>
            <person name="Quesneville H."/>
            <person name="Rouhier N."/>
            <person name="Sakthikumar S."/>
            <person name="Salamov A.A."/>
            <person name="Schmutz J."/>
            <person name="Selles B."/>
            <person name="Shapiro H."/>
            <person name="Tanguay P."/>
            <person name="Tuskan G.A."/>
            <person name="Henrissat B."/>
            <person name="Van de Peer Y."/>
            <person name="Rouze P."/>
            <person name="Ellis J.G."/>
            <person name="Dodds P.N."/>
            <person name="Schein J.E."/>
            <person name="Zhong S."/>
            <person name="Hamelin R.C."/>
            <person name="Grigoriev I.V."/>
            <person name="Szabo L.J."/>
            <person name="Martin F."/>
        </authorList>
    </citation>
    <scope>NUCLEOTIDE SEQUENCE [LARGE SCALE GENOMIC DNA]</scope>
    <source>
        <strain evidence="6">98AG31 / pathotype 3-4-7</strain>
    </source>
</reference>
<dbReference type="eggNOG" id="ENOG502QSY2">
    <property type="taxonomic scope" value="Eukaryota"/>
</dbReference>
<dbReference type="KEGG" id="mlr:MELLADRAFT_90507"/>
<name>F4RX56_MELLP</name>
<dbReference type="GeneID" id="18935595"/>
<dbReference type="InterPro" id="IPR050987">
    <property type="entry name" value="AtrR-like"/>
</dbReference>
<proteinExistence type="predicted"/>
<dbReference type="PROSITE" id="PS00463">
    <property type="entry name" value="ZN2_CY6_FUNGAL_1"/>
    <property type="match status" value="1"/>
</dbReference>
<evidence type="ECO:0000313" key="5">
    <source>
        <dbReference type="EMBL" id="EGG02906.1"/>
    </source>
</evidence>
<evidence type="ECO:0000259" key="4">
    <source>
        <dbReference type="PROSITE" id="PS50048"/>
    </source>
</evidence>
<dbReference type="EMBL" id="GL883127">
    <property type="protein sequence ID" value="EGG02906.1"/>
    <property type="molecule type" value="Genomic_DNA"/>
</dbReference>
<dbReference type="RefSeq" id="XP_007413699.1">
    <property type="nucleotide sequence ID" value="XM_007413637.1"/>
</dbReference>
<dbReference type="OrthoDB" id="2503714at2759"/>
<feature type="compositionally biased region" description="Pro residues" evidence="3">
    <location>
        <begin position="724"/>
        <end position="736"/>
    </location>
</feature>
<dbReference type="CDD" id="cd00067">
    <property type="entry name" value="GAL4"/>
    <property type="match status" value="1"/>
</dbReference>
<dbReference type="VEuPathDB" id="FungiDB:MELLADRAFT_90507"/>
<dbReference type="PANTHER" id="PTHR46910:SF1">
    <property type="entry name" value="MISCELLANEOUS ZN(II)2CYS6 TRANSCRIPTION FACTOR (EUROFUNG)-RELATED"/>
    <property type="match status" value="1"/>
</dbReference>
<dbReference type="GO" id="GO:0006351">
    <property type="term" value="P:DNA-templated transcription"/>
    <property type="evidence" value="ECO:0007669"/>
    <property type="project" value="InterPro"/>
</dbReference>
<dbReference type="GO" id="GO:0003677">
    <property type="term" value="F:DNA binding"/>
    <property type="evidence" value="ECO:0007669"/>
    <property type="project" value="InterPro"/>
</dbReference>
<evidence type="ECO:0000256" key="3">
    <source>
        <dbReference type="SAM" id="MobiDB-lite"/>
    </source>
</evidence>
<dbReference type="Gene3D" id="4.10.240.10">
    <property type="entry name" value="Zn(2)-C6 fungal-type DNA-binding domain"/>
    <property type="match status" value="1"/>
</dbReference>
<dbReference type="InterPro" id="IPR007219">
    <property type="entry name" value="XnlR_reg_dom"/>
</dbReference>
<protein>
    <recommendedName>
        <fullName evidence="4">Zn(2)-C6 fungal-type domain-containing protein</fullName>
    </recommendedName>
</protein>
<evidence type="ECO:0000313" key="6">
    <source>
        <dbReference type="Proteomes" id="UP000001072"/>
    </source>
</evidence>
<evidence type="ECO:0000256" key="2">
    <source>
        <dbReference type="ARBA" id="ARBA00023242"/>
    </source>
</evidence>
<dbReference type="InParanoid" id="F4RX56"/>
<dbReference type="STRING" id="747676.F4RX56"/>
<dbReference type="HOGENOM" id="CLU_344542_0_0_1"/>